<dbReference type="Proteomes" id="UP001302316">
    <property type="component" value="Unassembled WGS sequence"/>
</dbReference>
<dbReference type="Gene3D" id="3.40.50.10090">
    <property type="match status" value="2"/>
</dbReference>
<dbReference type="EC" id="4.2.1.75" evidence="3 9"/>
<evidence type="ECO:0000256" key="5">
    <source>
        <dbReference type="ARBA" id="ARBA00023244"/>
    </source>
</evidence>
<evidence type="ECO:0000256" key="6">
    <source>
        <dbReference type="ARBA" id="ARBA00037589"/>
    </source>
</evidence>
<dbReference type="PANTHER" id="PTHR38042:SF1">
    <property type="entry name" value="UROPORPHYRINOGEN-III SYNTHASE, CHLOROPLASTIC"/>
    <property type="match status" value="1"/>
</dbReference>
<protein>
    <recommendedName>
        <fullName evidence="7 9">Uroporphyrinogen-III synthase</fullName>
        <ecNumber evidence="3 9">4.2.1.75</ecNumber>
    </recommendedName>
</protein>
<dbReference type="GO" id="GO:0006780">
    <property type="term" value="P:uroporphyrinogen III biosynthetic process"/>
    <property type="evidence" value="ECO:0007669"/>
    <property type="project" value="UniProtKB-UniRule"/>
</dbReference>
<keyword evidence="4 9" id="KW-0456">Lyase</keyword>
<evidence type="ECO:0000256" key="4">
    <source>
        <dbReference type="ARBA" id="ARBA00023239"/>
    </source>
</evidence>
<organism evidence="11 12">
    <name type="scientific">Natronospira elongata</name>
    <dbReference type="NCBI Taxonomy" id="3110268"/>
    <lineage>
        <taxon>Bacteria</taxon>
        <taxon>Pseudomonadati</taxon>
        <taxon>Pseudomonadota</taxon>
        <taxon>Gammaproteobacteria</taxon>
        <taxon>Natronospirales</taxon>
        <taxon>Natronospiraceae</taxon>
        <taxon>Natronospira</taxon>
    </lineage>
</organism>
<evidence type="ECO:0000256" key="1">
    <source>
        <dbReference type="ARBA" id="ARBA00004772"/>
    </source>
</evidence>
<dbReference type="AlphaFoldDB" id="A0AAP6MK06"/>
<comment type="catalytic activity">
    <reaction evidence="8 9">
        <text>hydroxymethylbilane = uroporphyrinogen III + H2O</text>
        <dbReference type="Rhea" id="RHEA:18965"/>
        <dbReference type="ChEBI" id="CHEBI:15377"/>
        <dbReference type="ChEBI" id="CHEBI:57308"/>
        <dbReference type="ChEBI" id="CHEBI:57845"/>
        <dbReference type="EC" id="4.2.1.75"/>
    </reaction>
</comment>
<name>A0AAP6MK06_9GAMM</name>
<reference evidence="11 12" key="1">
    <citation type="submission" date="2023-12" db="EMBL/GenBank/DDBJ databases">
        <title>Whole-genome sequencing of halo(alkali)philic microorganisms from hypersaline lakes.</title>
        <authorList>
            <person name="Sorokin D.Y."/>
            <person name="Merkel A.Y."/>
            <person name="Messina E."/>
            <person name="Yakimov M."/>
        </authorList>
    </citation>
    <scope>NUCLEOTIDE SEQUENCE [LARGE SCALE GENOMIC DNA]</scope>
    <source>
        <strain evidence="11 12">AB-CW1</strain>
    </source>
</reference>
<dbReference type="GO" id="GO:0006782">
    <property type="term" value="P:protoporphyrinogen IX biosynthetic process"/>
    <property type="evidence" value="ECO:0007669"/>
    <property type="project" value="UniProtKB-UniRule"/>
</dbReference>
<dbReference type="InterPro" id="IPR039793">
    <property type="entry name" value="UROS/Hem4"/>
</dbReference>
<feature type="domain" description="Tetrapyrrole biosynthesis uroporphyrinogen III synthase" evidence="10">
    <location>
        <begin position="25"/>
        <end position="234"/>
    </location>
</feature>
<comment type="pathway">
    <text evidence="1 9">Porphyrin-containing compound metabolism; protoporphyrin-IX biosynthesis; coproporphyrinogen-III from 5-aminolevulinate: step 3/4.</text>
</comment>
<dbReference type="Pfam" id="PF02602">
    <property type="entry name" value="HEM4"/>
    <property type="match status" value="1"/>
</dbReference>
<gene>
    <name evidence="11" type="ORF">VCB98_04045</name>
</gene>
<dbReference type="RefSeq" id="WP_346050616.1">
    <property type="nucleotide sequence ID" value="NZ_JAYGII010000005.1"/>
</dbReference>
<comment type="caution">
    <text evidence="11">The sequence shown here is derived from an EMBL/GenBank/DDBJ whole genome shotgun (WGS) entry which is preliminary data.</text>
</comment>
<sequence>MDSPLHGAGILVTRPAAQLAGAIRAVADAGGDALAFPLLKLEWREPAAEETAALAQLQEDDWLLPVSPGAVEALGHWLAGCRPALPRLRAAAVGQATAEALREQAWQVSATPTEGDGAAALLASPDFKDLDGRRVLICRGEGGRRVLDQQLPARGAEVLALTLYRRAPAESDPARLGQWLKASRLHCLLLTSASSLEALLARLDASLLPSLQRLAVVAPSERVLKMAAEAGFTGPLLAAPDASDRAMVRTAADWWQGNRTVS</sequence>
<dbReference type="PANTHER" id="PTHR38042">
    <property type="entry name" value="UROPORPHYRINOGEN-III SYNTHASE, CHLOROPLASTIC"/>
    <property type="match status" value="1"/>
</dbReference>
<evidence type="ECO:0000256" key="2">
    <source>
        <dbReference type="ARBA" id="ARBA00008133"/>
    </source>
</evidence>
<evidence type="ECO:0000256" key="8">
    <source>
        <dbReference type="ARBA" id="ARBA00048617"/>
    </source>
</evidence>
<evidence type="ECO:0000259" key="10">
    <source>
        <dbReference type="Pfam" id="PF02602"/>
    </source>
</evidence>
<comment type="similarity">
    <text evidence="2 9">Belongs to the uroporphyrinogen-III synthase family.</text>
</comment>
<accession>A0AAP6MK06</accession>
<evidence type="ECO:0000256" key="3">
    <source>
        <dbReference type="ARBA" id="ARBA00013109"/>
    </source>
</evidence>
<dbReference type="GO" id="GO:0004852">
    <property type="term" value="F:uroporphyrinogen-III synthase activity"/>
    <property type="evidence" value="ECO:0007669"/>
    <property type="project" value="UniProtKB-UniRule"/>
</dbReference>
<dbReference type="CDD" id="cd06578">
    <property type="entry name" value="HemD"/>
    <property type="match status" value="1"/>
</dbReference>
<proteinExistence type="inferred from homology"/>
<evidence type="ECO:0000256" key="9">
    <source>
        <dbReference type="RuleBase" id="RU366031"/>
    </source>
</evidence>
<comment type="function">
    <text evidence="6 9">Catalyzes cyclization of the linear tetrapyrrole, hydroxymethylbilane, to the macrocyclic uroporphyrinogen III.</text>
</comment>
<keyword evidence="12" id="KW-1185">Reference proteome</keyword>
<dbReference type="InterPro" id="IPR003754">
    <property type="entry name" value="4pyrrol_synth_uPrphyn_synth"/>
</dbReference>
<evidence type="ECO:0000256" key="7">
    <source>
        <dbReference type="ARBA" id="ARBA00040167"/>
    </source>
</evidence>
<evidence type="ECO:0000313" key="12">
    <source>
        <dbReference type="Proteomes" id="UP001302316"/>
    </source>
</evidence>
<evidence type="ECO:0000313" key="11">
    <source>
        <dbReference type="EMBL" id="MEA5444988.1"/>
    </source>
</evidence>
<keyword evidence="5 9" id="KW-0627">Porphyrin biosynthesis</keyword>
<dbReference type="InterPro" id="IPR036108">
    <property type="entry name" value="4pyrrol_syn_uPrphyn_synt_sf"/>
</dbReference>
<dbReference type="EMBL" id="JAYGII010000005">
    <property type="protein sequence ID" value="MEA5444988.1"/>
    <property type="molecule type" value="Genomic_DNA"/>
</dbReference>
<dbReference type="SUPFAM" id="SSF69618">
    <property type="entry name" value="HemD-like"/>
    <property type="match status" value="1"/>
</dbReference>